<name>A0A4S2DN49_9CLOT</name>
<keyword evidence="1 6" id="KW-0808">Transferase</keyword>
<evidence type="ECO:0000256" key="3">
    <source>
        <dbReference type="PIRSR" id="PIRSR620019-1"/>
    </source>
</evidence>
<dbReference type="InterPro" id="IPR041561">
    <property type="entry name" value="PglD_N"/>
</dbReference>
<evidence type="ECO:0000256" key="4">
    <source>
        <dbReference type="PIRSR" id="PIRSR620019-2"/>
    </source>
</evidence>
<dbReference type="Pfam" id="PF00132">
    <property type="entry name" value="Hexapep"/>
    <property type="match status" value="2"/>
</dbReference>
<dbReference type="RefSeq" id="WP_136006793.1">
    <property type="nucleotide sequence ID" value="NZ_SRYR01000003.1"/>
</dbReference>
<evidence type="ECO:0000313" key="6">
    <source>
        <dbReference type="EMBL" id="TGY42454.1"/>
    </source>
</evidence>
<dbReference type="PANTHER" id="PTHR43300">
    <property type="entry name" value="ACETYLTRANSFERASE"/>
    <property type="match status" value="1"/>
</dbReference>
<dbReference type="GO" id="GO:0016740">
    <property type="term" value="F:transferase activity"/>
    <property type="evidence" value="ECO:0007669"/>
    <property type="project" value="UniProtKB-KW"/>
</dbReference>
<sequence length="211" mass="22305">MEKIILVGAGGHCKSILDSLLELNTYNVIGITDINNDFNISGIRVIGNDDILEEVFHSGVKNAFICVGSIGDTRVRRKIYNKLKSIGFKIPKIIDKTAVVSKNSVIEDGVFIGKGAIVNSCSFIGNNSIINSGAIVEHDCKIGEFVHVAPGVTMSGGVNIGNDSHIGTGATIIQNISIGNNSIIGAGSVIVKNINPYSKVYGNPGRTVNHE</sequence>
<feature type="active site" description="Proton acceptor" evidence="3">
    <location>
        <position position="138"/>
    </location>
</feature>
<evidence type="ECO:0000256" key="2">
    <source>
        <dbReference type="ARBA" id="ARBA00022737"/>
    </source>
</evidence>
<dbReference type="Gene3D" id="3.40.50.20">
    <property type="match status" value="1"/>
</dbReference>
<dbReference type="InterPro" id="IPR020019">
    <property type="entry name" value="AcTrfase_PglD-like"/>
</dbReference>
<dbReference type="SUPFAM" id="SSF51161">
    <property type="entry name" value="Trimeric LpxA-like enzymes"/>
    <property type="match status" value="1"/>
</dbReference>
<organism evidence="6 7">
    <name type="scientific">Clostridium sartagoforme</name>
    <dbReference type="NCBI Taxonomy" id="84031"/>
    <lineage>
        <taxon>Bacteria</taxon>
        <taxon>Bacillati</taxon>
        <taxon>Bacillota</taxon>
        <taxon>Clostridia</taxon>
        <taxon>Eubacteriales</taxon>
        <taxon>Clostridiaceae</taxon>
        <taxon>Clostridium</taxon>
    </lineage>
</organism>
<dbReference type="InterPro" id="IPR001451">
    <property type="entry name" value="Hexapep"/>
</dbReference>
<dbReference type="Pfam" id="PF17836">
    <property type="entry name" value="PglD_N"/>
    <property type="match status" value="1"/>
</dbReference>
<evidence type="ECO:0000313" key="7">
    <source>
        <dbReference type="Proteomes" id="UP000306888"/>
    </source>
</evidence>
<feature type="binding site" evidence="4">
    <location>
        <position position="147"/>
    </location>
    <ligand>
        <name>acetyl-CoA</name>
        <dbReference type="ChEBI" id="CHEBI:57288"/>
    </ligand>
</feature>
<reference evidence="6 7" key="1">
    <citation type="submission" date="2019-04" db="EMBL/GenBank/DDBJ databases">
        <title>Microbes associate with the intestines of laboratory mice.</title>
        <authorList>
            <person name="Navarre W."/>
            <person name="Wong E."/>
            <person name="Huang K."/>
            <person name="Tropini C."/>
            <person name="Ng K."/>
            <person name="Yu B."/>
        </authorList>
    </citation>
    <scope>NUCLEOTIDE SEQUENCE [LARGE SCALE GENOMIC DNA]</scope>
    <source>
        <strain evidence="6 7">NM50_B9-20</strain>
    </source>
</reference>
<feature type="site" description="Increases basicity of active site His" evidence="3">
    <location>
        <position position="139"/>
    </location>
</feature>
<dbReference type="NCBIfam" id="TIGR03570">
    <property type="entry name" value="NeuD_NnaD"/>
    <property type="match status" value="1"/>
</dbReference>
<keyword evidence="7" id="KW-1185">Reference proteome</keyword>
<feature type="binding site" evidence="4">
    <location>
        <position position="71"/>
    </location>
    <ligand>
        <name>substrate</name>
    </ligand>
</feature>
<dbReference type="Proteomes" id="UP000306888">
    <property type="component" value="Unassembled WGS sequence"/>
</dbReference>
<comment type="caution">
    <text evidence="6">The sequence shown here is derived from an EMBL/GenBank/DDBJ whole genome shotgun (WGS) entry which is preliminary data.</text>
</comment>
<dbReference type="PANTHER" id="PTHR43300:SF7">
    <property type="entry name" value="UDP-N-ACETYLBACILLOSAMINE N-ACETYLTRANSFERASE"/>
    <property type="match status" value="1"/>
</dbReference>
<evidence type="ECO:0000259" key="5">
    <source>
        <dbReference type="Pfam" id="PF17836"/>
    </source>
</evidence>
<keyword evidence="2" id="KW-0677">Repeat</keyword>
<gene>
    <name evidence="6" type="ORF">E5347_09555</name>
</gene>
<dbReference type="AlphaFoldDB" id="A0A4S2DN49"/>
<dbReference type="InterPro" id="IPR050179">
    <property type="entry name" value="Trans_hexapeptide_repeat"/>
</dbReference>
<protein>
    <submittedName>
        <fullName evidence="6">Acetyltransferase</fullName>
    </submittedName>
</protein>
<dbReference type="Gene3D" id="2.160.10.10">
    <property type="entry name" value="Hexapeptide repeat proteins"/>
    <property type="match status" value="1"/>
</dbReference>
<accession>A0A4S2DN49</accession>
<dbReference type="EMBL" id="SRYR01000003">
    <property type="protein sequence ID" value="TGY42454.1"/>
    <property type="molecule type" value="Genomic_DNA"/>
</dbReference>
<dbReference type="PROSITE" id="PS00101">
    <property type="entry name" value="HEXAPEP_TRANSFERASES"/>
    <property type="match status" value="1"/>
</dbReference>
<dbReference type="CDD" id="cd03360">
    <property type="entry name" value="LbH_AT_putative"/>
    <property type="match status" value="1"/>
</dbReference>
<proteinExistence type="predicted"/>
<evidence type="ECO:0000256" key="1">
    <source>
        <dbReference type="ARBA" id="ARBA00022679"/>
    </source>
</evidence>
<feature type="domain" description="PglD N-terminal" evidence="5">
    <location>
        <begin position="3"/>
        <end position="83"/>
    </location>
</feature>
<dbReference type="InterPro" id="IPR011004">
    <property type="entry name" value="Trimer_LpxA-like_sf"/>
</dbReference>
<dbReference type="InterPro" id="IPR018357">
    <property type="entry name" value="Hexapep_transf_CS"/>
</dbReference>
<dbReference type="OrthoDB" id="9801456at2"/>